<accession>A0A9P1JY82</accession>
<geneLocation type="plasmid" evidence="1 2">
    <name>AZOBR_p2</name>
</geneLocation>
<dbReference type="Proteomes" id="UP000007319">
    <property type="component" value="Plasmid AZOBR_p2"/>
</dbReference>
<dbReference type="KEGG" id="abs:AZOBR_p270215"/>
<keyword evidence="2" id="KW-1185">Reference proteome</keyword>
<sequence length="227" mass="25741">MTWLIDAWMEIYEGYQHGDLTARQVRARKGVIRRRLNIEKRERIAALQAATPACRCRELLAMARWIHDIPITSRYALVHREVVGWATCFRDLADLGGTRCRNGFWVRIRPPFGKWLHALPAGFYTGLVWVRVGRIEHALAAVQACVPGGIEVVVDDLGNARLHGLKPMWRLAGDNFLAWLEFGRIDGGDLHMCGPFLSTQPDILGFRGWVWAGQEWGQPVYIQDGLG</sequence>
<evidence type="ECO:0000313" key="1">
    <source>
        <dbReference type="EMBL" id="CCD02019.1"/>
    </source>
</evidence>
<evidence type="ECO:0000313" key="2">
    <source>
        <dbReference type="Proteomes" id="UP000007319"/>
    </source>
</evidence>
<gene>
    <name evidence="1" type="ORF">AZOBR_p270215</name>
</gene>
<keyword evidence="1" id="KW-0614">Plasmid</keyword>
<protein>
    <submittedName>
        <fullName evidence="1">Uncharacterized protein</fullName>
    </submittedName>
</protein>
<proteinExistence type="predicted"/>
<dbReference type="RefSeq" id="WP_014242353.1">
    <property type="nucleotide sequence ID" value="NC_016618.1"/>
</dbReference>
<dbReference type="AlphaFoldDB" id="A0A9P1JY82"/>
<reference evidence="1 2" key="1">
    <citation type="journal article" date="2011" name="PLoS Genet.">
        <title>Azospirillum genomes reveal transition of bacteria from aquatic to terrestrial environments.</title>
        <authorList>
            <person name="Wisniewski-Dye F."/>
            <person name="Borziak K."/>
            <person name="Khalsa-Moyers G."/>
            <person name="Alexandre G."/>
            <person name="Sukharnikov L.O."/>
            <person name="Wuichet K."/>
            <person name="Hurst G.B."/>
            <person name="McDonald W.H."/>
            <person name="Robertson J.S."/>
            <person name="Barbe V."/>
            <person name="Calteau A."/>
            <person name="Rouy Z."/>
            <person name="Mangenot S."/>
            <person name="Prigent-Combaret C."/>
            <person name="Normand P."/>
            <person name="Boyer M."/>
            <person name="Siguier P."/>
            <person name="Dessaux Y."/>
            <person name="Elmerich C."/>
            <person name="Condemine G."/>
            <person name="Krishnen G."/>
            <person name="Kennedy I."/>
            <person name="Paterson A.H."/>
            <person name="Gonzalez V."/>
            <person name="Mavingui P."/>
            <person name="Zhulin I.B."/>
        </authorList>
    </citation>
    <scope>NUCLEOTIDE SEQUENCE [LARGE SCALE GENOMIC DNA]</scope>
    <source>
        <strain evidence="1 2">Sp245</strain>
    </source>
</reference>
<dbReference type="EMBL" id="HE577329">
    <property type="protein sequence ID" value="CCD02019.1"/>
    <property type="molecule type" value="Genomic_DNA"/>
</dbReference>
<name>A0A9P1JY82_9PROT</name>
<organism evidence="1 2">
    <name type="scientific">Azospirillum baldaniorum</name>
    <dbReference type="NCBI Taxonomy" id="1064539"/>
    <lineage>
        <taxon>Bacteria</taxon>
        <taxon>Pseudomonadati</taxon>
        <taxon>Pseudomonadota</taxon>
        <taxon>Alphaproteobacteria</taxon>
        <taxon>Rhodospirillales</taxon>
        <taxon>Azospirillaceae</taxon>
        <taxon>Azospirillum</taxon>
    </lineage>
</organism>